<sequence>MQESESSPHEDPKPEFDEVPRFEKSLQELRDLRSQLNYAADYCEVAFLKAEKKQMVLESTKEYICKAMITVIDHLGNVSANLECLIDSPDEFSQTELRMGGLQHRLLTCKEFTCELDLAHVRWNSAFSRYHPRYSSKLIQPAERSNGAMPMRDSTDLFVAESMYKCKDSPDEKVPSNKKTTTHLTPVIGMLSEFEFSPVFNGPSILSKPRASSFGSQTKDSPRLRFSYLTDDKNKKSMQSSNFLSFLRRSKRAK</sequence>
<dbReference type="EMBL" id="CM056811">
    <property type="protein sequence ID" value="KAJ8637559.1"/>
    <property type="molecule type" value="Genomic_DNA"/>
</dbReference>
<comment type="caution">
    <text evidence="1">The sequence shown here is derived from an EMBL/GenBank/DDBJ whole genome shotgun (WGS) entry which is preliminary data.</text>
</comment>
<organism evidence="1 2">
    <name type="scientific">Persea americana</name>
    <name type="common">Avocado</name>
    <dbReference type="NCBI Taxonomy" id="3435"/>
    <lineage>
        <taxon>Eukaryota</taxon>
        <taxon>Viridiplantae</taxon>
        <taxon>Streptophyta</taxon>
        <taxon>Embryophyta</taxon>
        <taxon>Tracheophyta</taxon>
        <taxon>Spermatophyta</taxon>
        <taxon>Magnoliopsida</taxon>
        <taxon>Magnoliidae</taxon>
        <taxon>Laurales</taxon>
        <taxon>Lauraceae</taxon>
        <taxon>Persea</taxon>
    </lineage>
</organism>
<gene>
    <name evidence="1" type="ORF">MRB53_011826</name>
</gene>
<keyword evidence="2" id="KW-1185">Reference proteome</keyword>
<reference evidence="1 2" key="1">
    <citation type="journal article" date="2022" name="Hortic Res">
        <title>A haplotype resolved chromosomal level avocado genome allows analysis of novel avocado genes.</title>
        <authorList>
            <person name="Nath O."/>
            <person name="Fletcher S.J."/>
            <person name="Hayward A."/>
            <person name="Shaw L.M."/>
            <person name="Masouleh A.K."/>
            <person name="Furtado A."/>
            <person name="Henry R.J."/>
            <person name="Mitter N."/>
        </authorList>
    </citation>
    <scope>NUCLEOTIDE SEQUENCE [LARGE SCALE GENOMIC DNA]</scope>
    <source>
        <strain evidence="2">cv. Hass</strain>
    </source>
</reference>
<evidence type="ECO:0000313" key="1">
    <source>
        <dbReference type="EMBL" id="KAJ8637559.1"/>
    </source>
</evidence>
<protein>
    <submittedName>
        <fullName evidence="1">Uncharacterized protein</fullName>
    </submittedName>
</protein>
<dbReference type="Proteomes" id="UP001234297">
    <property type="component" value="Chromosome 3"/>
</dbReference>
<accession>A0ACC2LX01</accession>
<evidence type="ECO:0000313" key="2">
    <source>
        <dbReference type="Proteomes" id="UP001234297"/>
    </source>
</evidence>
<proteinExistence type="predicted"/>
<name>A0ACC2LX01_PERAE</name>